<sequence>MFPAKSHAKRVAEELYKLIPDEMKSKRNVAFLQAAPVMYRHDTDRELPYHQEANFSYVTGCPTPNASVAILIPEGSIHLFIPAADPLETMWSVAPPTMQQAKDTFEHDDISYVSELVTTIKTFKKSGNVVMHLMPDTTQFPARPEAAFKDVSGIDLCDKYLLEAFHTARIIKDAAEVALIREANRISSRAHEVLMKELGRFAGKRAGSQAAGKTKTRDGGIGIQEWEVESEQDAEALFVATCRRAGAAQAYLPIVASGSHASTLHYVCNDTLFPSTVQPRVNGDTSFTPRQHGRGCCGSAEDHQHATPVSSHHDGGFEPQVLLIDAGCEWKDYASDITRTLPVGNGGRFTPRAAEIYDLVLRMQKECEALVKPGAHWDTIHLHGHKVLIDGFIQLGIFTGSPEAILASGVTAAFFPHGLGHSMGLDVHDSRQLLASVHLDLPVESKQVHKLFTYLRIRRKLEQGMVLTVEPGCYFPPQLMEEHGAWTSEYVNKDRLREYIGVGGVRLEDGVVVTADGCENLTAVPRERAEVEALCGANTV</sequence>
<comment type="caution">
    <text evidence="8">The sequence shown here is derived from an EMBL/GenBank/DDBJ whole genome shotgun (WGS) entry which is preliminary data.</text>
</comment>
<comment type="similarity">
    <text evidence="2">Belongs to the peptidase M24B family.</text>
</comment>
<dbReference type="GeneID" id="33557345"/>
<dbReference type="InterPro" id="IPR052433">
    <property type="entry name" value="X-Pro_dipept-like"/>
</dbReference>
<gene>
    <name evidence="8" type="ORF">BD324DRAFT_622979</name>
</gene>
<dbReference type="STRING" id="4999.A0A1Y1UJS3"/>
<dbReference type="GO" id="GO:0030145">
    <property type="term" value="F:manganese ion binding"/>
    <property type="evidence" value="ECO:0007669"/>
    <property type="project" value="InterPro"/>
</dbReference>
<dbReference type="AlphaFoldDB" id="A0A1Y1UJS3"/>
<dbReference type="Pfam" id="PF05195">
    <property type="entry name" value="AMP_N"/>
    <property type="match status" value="1"/>
</dbReference>
<dbReference type="Proteomes" id="UP000193218">
    <property type="component" value="Unassembled WGS sequence"/>
</dbReference>
<dbReference type="Gene3D" id="3.40.350.10">
    <property type="entry name" value="Creatinase/prolidase N-terminal domain"/>
    <property type="match status" value="1"/>
</dbReference>
<comment type="cofactor">
    <cofactor evidence="1">
        <name>Mn(2+)</name>
        <dbReference type="ChEBI" id="CHEBI:29035"/>
    </cofactor>
</comment>
<evidence type="ECO:0000256" key="3">
    <source>
        <dbReference type="ARBA" id="ARBA00022723"/>
    </source>
</evidence>
<evidence type="ECO:0000256" key="4">
    <source>
        <dbReference type="ARBA" id="ARBA00022801"/>
    </source>
</evidence>
<evidence type="ECO:0000313" key="8">
    <source>
        <dbReference type="EMBL" id="ORX37716.1"/>
    </source>
</evidence>
<dbReference type="OrthoDB" id="10261878at2759"/>
<name>A0A1Y1UJS3_9TREE</name>
<accession>A0A1Y1UJS3</accession>
<dbReference type="PANTHER" id="PTHR43226">
    <property type="entry name" value="XAA-PRO AMINOPEPTIDASE 3"/>
    <property type="match status" value="1"/>
</dbReference>
<feature type="compositionally biased region" description="Basic and acidic residues" evidence="6">
    <location>
        <begin position="300"/>
        <end position="312"/>
    </location>
</feature>
<evidence type="ECO:0000256" key="6">
    <source>
        <dbReference type="SAM" id="MobiDB-lite"/>
    </source>
</evidence>
<evidence type="ECO:0000256" key="1">
    <source>
        <dbReference type="ARBA" id="ARBA00001936"/>
    </source>
</evidence>
<dbReference type="GO" id="GO:0070006">
    <property type="term" value="F:metalloaminopeptidase activity"/>
    <property type="evidence" value="ECO:0007669"/>
    <property type="project" value="InterPro"/>
</dbReference>
<dbReference type="EMBL" id="NBSH01000005">
    <property type="protein sequence ID" value="ORX37716.1"/>
    <property type="molecule type" value="Genomic_DNA"/>
</dbReference>
<feature type="region of interest" description="Disordered" evidence="6">
    <location>
        <begin position="292"/>
        <end position="312"/>
    </location>
</feature>
<organism evidence="8 9">
    <name type="scientific">Kockovaella imperatae</name>
    <dbReference type="NCBI Taxonomy" id="4999"/>
    <lineage>
        <taxon>Eukaryota</taxon>
        <taxon>Fungi</taxon>
        <taxon>Dikarya</taxon>
        <taxon>Basidiomycota</taxon>
        <taxon>Agaricomycotina</taxon>
        <taxon>Tremellomycetes</taxon>
        <taxon>Tremellales</taxon>
        <taxon>Cuniculitremaceae</taxon>
        <taxon>Kockovaella</taxon>
    </lineage>
</organism>
<dbReference type="SUPFAM" id="SSF55920">
    <property type="entry name" value="Creatinase/aminopeptidase"/>
    <property type="match status" value="2"/>
</dbReference>
<evidence type="ECO:0000256" key="2">
    <source>
        <dbReference type="ARBA" id="ARBA00008766"/>
    </source>
</evidence>
<dbReference type="GO" id="GO:0006508">
    <property type="term" value="P:proteolysis"/>
    <property type="evidence" value="ECO:0007669"/>
    <property type="project" value="TreeGrafter"/>
</dbReference>
<dbReference type="InterPro" id="IPR000994">
    <property type="entry name" value="Pept_M24"/>
</dbReference>
<dbReference type="SMART" id="SM01011">
    <property type="entry name" value="AMP_N"/>
    <property type="match status" value="1"/>
</dbReference>
<dbReference type="Gene3D" id="3.90.230.10">
    <property type="entry name" value="Creatinase/methionine aminopeptidase superfamily"/>
    <property type="match status" value="1"/>
</dbReference>
<evidence type="ECO:0000259" key="7">
    <source>
        <dbReference type="SMART" id="SM01011"/>
    </source>
</evidence>
<dbReference type="SUPFAM" id="SSF53092">
    <property type="entry name" value="Creatinase/prolidase N-terminal domain"/>
    <property type="match status" value="1"/>
</dbReference>
<feature type="domain" description="Aminopeptidase P N-terminal" evidence="7">
    <location>
        <begin position="2"/>
        <end position="141"/>
    </location>
</feature>
<protein>
    <submittedName>
        <fullName evidence="8">Metallopeptidase family M24-domain-containing protein</fullName>
    </submittedName>
</protein>
<proteinExistence type="inferred from homology"/>
<evidence type="ECO:0000256" key="5">
    <source>
        <dbReference type="ARBA" id="ARBA00023211"/>
    </source>
</evidence>
<dbReference type="Pfam" id="PF00557">
    <property type="entry name" value="Peptidase_M24"/>
    <property type="match status" value="1"/>
</dbReference>
<dbReference type="InterPro" id="IPR036005">
    <property type="entry name" value="Creatinase/aminopeptidase-like"/>
</dbReference>
<keyword evidence="3" id="KW-0479">Metal-binding</keyword>
<dbReference type="CDD" id="cd01087">
    <property type="entry name" value="Prolidase"/>
    <property type="match status" value="1"/>
</dbReference>
<keyword evidence="5" id="KW-0464">Manganese</keyword>
<dbReference type="PANTHER" id="PTHR43226:SF1">
    <property type="entry name" value="XAA-PRO DIPEPTIDASE"/>
    <property type="match status" value="1"/>
</dbReference>
<keyword evidence="4" id="KW-0378">Hydrolase</keyword>
<dbReference type="InParanoid" id="A0A1Y1UJS3"/>
<dbReference type="RefSeq" id="XP_021871703.1">
    <property type="nucleotide sequence ID" value="XM_022015536.1"/>
</dbReference>
<reference evidence="8 9" key="1">
    <citation type="submission" date="2017-03" db="EMBL/GenBank/DDBJ databases">
        <title>Widespread Adenine N6-methylation of Active Genes in Fungi.</title>
        <authorList>
            <consortium name="DOE Joint Genome Institute"/>
            <person name="Mondo S.J."/>
            <person name="Dannebaum R.O."/>
            <person name="Kuo R.C."/>
            <person name="Louie K.B."/>
            <person name="Bewick A.J."/>
            <person name="Labutti K."/>
            <person name="Haridas S."/>
            <person name="Kuo A."/>
            <person name="Salamov A."/>
            <person name="Ahrendt S.R."/>
            <person name="Lau R."/>
            <person name="Bowen B.P."/>
            <person name="Lipzen A."/>
            <person name="Sullivan W."/>
            <person name="Andreopoulos W.B."/>
            <person name="Clum A."/>
            <person name="Lindquist E."/>
            <person name="Daum C."/>
            <person name="Northen T.R."/>
            <person name="Ramamoorthy G."/>
            <person name="Schmitz R.J."/>
            <person name="Gryganskyi A."/>
            <person name="Culley D."/>
            <person name="Magnuson J."/>
            <person name="James T.Y."/>
            <person name="O'Malley M.A."/>
            <person name="Stajich J.E."/>
            <person name="Spatafora J.W."/>
            <person name="Visel A."/>
            <person name="Grigoriev I.V."/>
        </authorList>
    </citation>
    <scope>NUCLEOTIDE SEQUENCE [LARGE SCALE GENOMIC DNA]</scope>
    <source>
        <strain evidence="8 9">NRRL Y-17943</strain>
    </source>
</reference>
<evidence type="ECO:0000313" key="9">
    <source>
        <dbReference type="Proteomes" id="UP000193218"/>
    </source>
</evidence>
<dbReference type="InterPro" id="IPR029149">
    <property type="entry name" value="Creatin/AminoP/Spt16_N"/>
</dbReference>
<dbReference type="InterPro" id="IPR007865">
    <property type="entry name" value="Aminopep_P_N"/>
</dbReference>
<keyword evidence="9" id="KW-1185">Reference proteome</keyword>